<feature type="compositionally biased region" description="Basic and acidic residues" evidence="7">
    <location>
        <begin position="9"/>
        <end position="18"/>
    </location>
</feature>
<dbReference type="Pfam" id="PF03381">
    <property type="entry name" value="CDC50"/>
    <property type="match status" value="1"/>
</dbReference>
<evidence type="ECO:0000256" key="6">
    <source>
        <dbReference type="PIRNR" id="PIRNR015840"/>
    </source>
</evidence>
<evidence type="ECO:0000256" key="3">
    <source>
        <dbReference type="ARBA" id="ARBA00022692"/>
    </source>
</evidence>
<evidence type="ECO:0000256" key="7">
    <source>
        <dbReference type="SAM" id="MobiDB-lite"/>
    </source>
</evidence>
<dbReference type="RefSeq" id="XP_013017799.1">
    <property type="nucleotide sequence ID" value="XM_013162345.1"/>
</dbReference>
<dbReference type="HOGENOM" id="CLU_025025_0_1_1"/>
<dbReference type="PANTHER" id="PTHR10926:SF0">
    <property type="entry name" value="CDC50, ISOFORM A"/>
    <property type="match status" value="1"/>
</dbReference>
<accession>S9Q5L2</accession>
<evidence type="ECO:0000256" key="1">
    <source>
        <dbReference type="ARBA" id="ARBA00004141"/>
    </source>
</evidence>
<name>S9Q5L2_SCHOY</name>
<feature type="transmembrane region" description="Helical" evidence="8">
    <location>
        <begin position="45"/>
        <end position="67"/>
    </location>
</feature>
<sequence length="398" mass="45313">MSDSVEENNIDHSADQTNKKSRAPPNTSFRQQRIKSWQPLLTPKTVLPLFFILGIIFGPLGGGLLYASSTVQELVVDYTDCEKLANYDTFTEIPSKKFKAAFDYSLVAKAKNPTPSWKLSTTHDNDLNLDIKVCKVRFNVPSLMKAPIFLYYRLTNFYQNHRRYAKSLDEKQIRGYAQSAEDVKSSGCYPLESNEEGKPYYPCGLIANSLFNDTFSMLNRVVNEEIKDFYQLNSKNIAWASDASRFKKTQYKPSEVVPPPNWVLRYPNGYTDDNMPDLSTMEELQVWMRTAGLPTFSKLARRNDKDHLNPGTYELDIGLHFPVKDYDGTKSIVLTTRSVLGGKNPFLGIAYIVVSVVSVVLGTLFTLRHFIRPRKLADHRYLNWDSEDNNIAPRLGGL</sequence>
<comment type="similarity">
    <text evidence="2 6">Belongs to the CDC50/LEM3 family.</text>
</comment>
<dbReference type="AlphaFoldDB" id="S9Q5L2"/>
<dbReference type="InterPro" id="IPR005045">
    <property type="entry name" value="CDC50/LEM3_fam"/>
</dbReference>
<dbReference type="eggNOG" id="KOG2952">
    <property type="taxonomic scope" value="Eukaryota"/>
</dbReference>
<dbReference type="GO" id="GO:0005783">
    <property type="term" value="C:endoplasmic reticulum"/>
    <property type="evidence" value="ECO:0007669"/>
    <property type="project" value="TreeGrafter"/>
</dbReference>
<dbReference type="EMBL" id="KE503206">
    <property type="protein sequence ID" value="EPX75357.1"/>
    <property type="molecule type" value="Genomic_DNA"/>
</dbReference>
<feature type="region of interest" description="Disordered" evidence="7">
    <location>
        <begin position="1"/>
        <end position="30"/>
    </location>
</feature>
<comment type="subcellular location">
    <subcellularLocation>
        <location evidence="1">Membrane</location>
        <topology evidence="1">Multi-pass membrane protein</topology>
    </subcellularLocation>
</comment>
<dbReference type="VEuPathDB" id="FungiDB:SOCG_04599"/>
<reference evidence="9 10" key="1">
    <citation type="journal article" date="2011" name="Science">
        <title>Comparative functional genomics of the fission yeasts.</title>
        <authorList>
            <person name="Rhind N."/>
            <person name="Chen Z."/>
            <person name="Yassour M."/>
            <person name="Thompson D.A."/>
            <person name="Haas B.J."/>
            <person name="Habib N."/>
            <person name="Wapinski I."/>
            <person name="Roy S."/>
            <person name="Lin M.F."/>
            <person name="Heiman D.I."/>
            <person name="Young S.K."/>
            <person name="Furuya K."/>
            <person name="Guo Y."/>
            <person name="Pidoux A."/>
            <person name="Chen H.M."/>
            <person name="Robbertse B."/>
            <person name="Goldberg J.M."/>
            <person name="Aoki K."/>
            <person name="Bayne E.H."/>
            <person name="Berlin A.M."/>
            <person name="Desjardins C.A."/>
            <person name="Dobbs E."/>
            <person name="Dukaj L."/>
            <person name="Fan L."/>
            <person name="FitzGerald M.G."/>
            <person name="French C."/>
            <person name="Gujja S."/>
            <person name="Hansen K."/>
            <person name="Keifenheim D."/>
            <person name="Levin J.Z."/>
            <person name="Mosher R.A."/>
            <person name="Mueller C.A."/>
            <person name="Pfiffner J."/>
            <person name="Priest M."/>
            <person name="Russ C."/>
            <person name="Smialowska A."/>
            <person name="Swoboda P."/>
            <person name="Sykes S.M."/>
            <person name="Vaughn M."/>
            <person name="Vengrova S."/>
            <person name="Yoder R."/>
            <person name="Zeng Q."/>
            <person name="Allshire R."/>
            <person name="Baulcombe D."/>
            <person name="Birren B.W."/>
            <person name="Brown W."/>
            <person name="Ekwall K."/>
            <person name="Kellis M."/>
            <person name="Leatherwood J."/>
            <person name="Levin H."/>
            <person name="Margalit H."/>
            <person name="Martienssen R."/>
            <person name="Nieduszynski C.A."/>
            <person name="Spatafora J.W."/>
            <person name="Friedman N."/>
            <person name="Dalgaard J.Z."/>
            <person name="Baumann P."/>
            <person name="Niki H."/>
            <person name="Regev A."/>
            <person name="Nusbaum C."/>
        </authorList>
    </citation>
    <scope>NUCLEOTIDE SEQUENCE [LARGE SCALE GENOMIC DNA]</scope>
    <source>
        <strain evidence="10">yFS286</strain>
    </source>
</reference>
<dbReference type="GO" id="GO:0045332">
    <property type="term" value="P:phospholipid translocation"/>
    <property type="evidence" value="ECO:0007669"/>
    <property type="project" value="UniProtKB-UniRule"/>
</dbReference>
<organism evidence="9 10">
    <name type="scientific">Schizosaccharomyces octosporus (strain yFS286)</name>
    <name type="common">Fission yeast</name>
    <name type="synonym">Octosporomyces octosporus</name>
    <dbReference type="NCBI Taxonomy" id="483514"/>
    <lineage>
        <taxon>Eukaryota</taxon>
        <taxon>Fungi</taxon>
        <taxon>Dikarya</taxon>
        <taxon>Ascomycota</taxon>
        <taxon>Taphrinomycotina</taxon>
        <taxon>Schizosaccharomycetes</taxon>
        <taxon>Schizosaccharomycetales</taxon>
        <taxon>Schizosaccharomycetaceae</taxon>
        <taxon>Schizosaccharomyces</taxon>
    </lineage>
</organism>
<dbReference type="PANTHER" id="PTHR10926">
    <property type="entry name" value="CELL CYCLE CONTROL PROTEIN 50"/>
    <property type="match status" value="1"/>
</dbReference>
<gene>
    <name evidence="9" type="ORF">SOCG_04599</name>
</gene>
<evidence type="ECO:0000313" key="9">
    <source>
        <dbReference type="EMBL" id="EPX75357.1"/>
    </source>
</evidence>
<evidence type="ECO:0000256" key="4">
    <source>
        <dbReference type="ARBA" id="ARBA00022989"/>
    </source>
</evidence>
<evidence type="ECO:0000256" key="2">
    <source>
        <dbReference type="ARBA" id="ARBA00009457"/>
    </source>
</evidence>
<feature type="transmembrane region" description="Helical" evidence="8">
    <location>
        <begin position="346"/>
        <end position="367"/>
    </location>
</feature>
<dbReference type="GO" id="GO:0005886">
    <property type="term" value="C:plasma membrane"/>
    <property type="evidence" value="ECO:0007669"/>
    <property type="project" value="TreeGrafter"/>
</dbReference>
<keyword evidence="10" id="KW-1185">Reference proteome</keyword>
<dbReference type="GeneID" id="25033561"/>
<dbReference type="PIRSF" id="PIRSF015840">
    <property type="entry name" value="DUF284_TM_euk"/>
    <property type="match status" value="1"/>
</dbReference>
<protein>
    <submittedName>
        <fullName evidence="9">CDC50 domain-containing protein</fullName>
    </submittedName>
</protein>
<evidence type="ECO:0000256" key="8">
    <source>
        <dbReference type="SAM" id="Phobius"/>
    </source>
</evidence>
<evidence type="ECO:0000313" key="10">
    <source>
        <dbReference type="Proteomes" id="UP000016088"/>
    </source>
</evidence>
<keyword evidence="4 8" id="KW-1133">Transmembrane helix</keyword>
<keyword evidence="5 6" id="KW-0472">Membrane</keyword>
<dbReference type="OrthoDB" id="340608at2759"/>
<evidence type="ECO:0000256" key="5">
    <source>
        <dbReference type="ARBA" id="ARBA00023136"/>
    </source>
</evidence>
<dbReference type="GO" id="GO:0005794">
    <property type="term" value="C:Golgi apparatus"/>
    <property type="evidence" value="ECO:0007669"/>
    <property type="project" value="TreeGrafter"/>
</dbReference>
<proteinExistence type="inferred from homology"/>
<dbReference type="Proteomes" id="UP000016088">
    <property type="component" value="Unassembled WGS sequence"/>
</dbReference>
<dbReference type="OMA" id="TWNNDQP"/>
<keyword evidence="3 8" id="KW-0812">Transmembrane</keyword>